<gene>
    <name evidence="1" type="ORF">I41_38730</name>
</gene>
<keyword evidence="2" id="KW-1185">Reference proteome</keyword>
<organism evidence="1 2">
    <name type="scientific">Lacipirellula limnantheis</name>
    <dbReference type="NCBI Taxonomy" id="2528024"/>
    <lineage>
        <taxon>Bacteria</taxon>
        <taxon>Pseudomonadati</taxon>
        <taxon>Planctomycetota</taxon>
        <taxon>Planctomycetia</taxon>
        <taxon>Pirellulales</taxon>
        <taxon>Lacipirellulaceae</taxon>
        <taxon>Lacipirellula</taxon>
    </lineage>
</organism>
<dbReference type="RefSeq" id="WP_145434419.1">
    <property type="nucleotide sequence ID" value="NZ_CP036339.1"/>
</dbReference>
<reference evidence="1 2" key="1">
    <citation type="submission" date="2019-02" db="EMBL/GenBank/DDBJ databases">
        <title>Deep-cultivation of Planctomycetes and their phenomic and genomic characterization uncovers novel biology.</title>
        <authorList>
            <person name="Wiegand S."/>
            <person name="Jogler M."/>
            <person name="Boedeker C."/>
            <person name="Pinto D."/>
            <person name="Vollmers J."/>
            <person name="Rivas-Marin E."/>
            <person name="Kohn T."/>
            <person name="Peeters S.H."/>
            <person name="Heuer A."/>
            <person name="Rast P."/>
            <person name="Oberbeckmann S."/>
            <person name="Bunk B."/>
            <person name="Jeske O."/>
            <person name="Meyerdierks A."/>
            <person name="Storesund J.E."/>
            <person name="Kallscheuer N."/>
            <person name="Luecker S."/>
            <person name="Lage O.M."/>
            <person name="Pohl T."/>
            <person name="Merkel B.J."/>
            <person name="Hornburger P."/>
            <person name="Mueller R.-W."/>
            <person name="Bruemmer F."/>
            <person name="Labrenz M."/>
            <person name="Spormann A.M."/>
            <person name="Op den Camp H."/>
            <person name="Overmann J."/>
            <person name="Amann R."/>
            <person name="Jetten M.S.M."/>
            <person name="Mascher T."/>
            <person name="Medema M.H."/>
            <person name="Devos D.P."/>
            <person name="Kaster A.-K."/>
            <person name="Ovreas L."/>
            <person name="Rohde M."/>
            <person name="Galperin M.Y."/>
            <person name="Jogler C."/>
        </authorList>
    </citation>
    <scope>NUCLEOTIDE SEQUENCE [LARGE SCALE GENOMIC DNA]</scope>
    <source>
        <strain evidence="1 2">I41</strain>
    </source>
</reference>
<dbReference type="KEGG" id="llh:I41_38730"/>
<protein>
    <recommendedName>
        <fullName evidence="3">Trm112p-like protein</fullName>
    </recommendedName>
</protein>
<dbReference type="EMBL" id="CP036339">
    <property type="protein sequence ID" value="QDT74675.1"/>
    <property type="molecule type" value="Genomic_DNA"/>
</dbReference>
<dbReference type="Gene3D" id="2.20.25.10">
    <property type="match status" value="1"/>
</dbReference>
<sequence length="85" mass="9062">MIADHLIEILRCPLDRSELHRASADLVAKLNLAVAAGTLKNVAGEAFEKPLDGGLVRAAGDLLYPIIDEIPVMLPDEAIDLGAFN</sequence>
<dbReference type="SUPFAM" id="SSF158997">
    <property type="entry name" value="Trm112p-like"/>
    <property type="match status" value="1"/>
</dbReference>
<dbReference type="AlphaFoldDB" id="A0A517U216"/>
<evidence type="ECO:0000313" key="1">
    <source>
        <dbReference type="EMBL" id="QDT74675.1"/>
    </source>
</evidence>
<dbReference type="OrthoDB" id="9812205at2"/>
<accession>A0A517U216</accession>
<evidence type="ECO:0008006" key="3">
    <source>
        <dbReference type="Google" id="ProtNLM"/>
    </source>
</evidence>
<name>A0A517U216_9BACT</name>
<evidence type="ECO:0000313" key="2">
    <source>
        <dbReference type="Proteomes" id="UP000317909"/>
    </source>
</evidence>
<proteinExistence type="predicted"/>
<dbReference type="Proteomes" id="UP000317909">
    <property type="component" value="Chromosome"/>
</dbReference>